<organism evidence="1 2">
    <name type="scientific">Sesamum alatum</name>
    <dbReference type="NCBI Taxonomy" id="300844"/>
    <lineage>
        <taxon>Eukaryota</taxon>
        <taxon>Viridiplantae</taxon>
        <taxon>Streptophyta</taxon>
        <taxon>Embryophyta</taxon>
        <taxon>Tracheophyta</taxon>
        <taxon>Spermatophyta</taxon>
        <taxon>Magnoliopsida</taxon>
        <taxon>eudicotyledons</taxon>
        <taxon>Gunneridae</taxon>
        <taxon>Pentapetalae</taxon>
        <taxon>asterids</taxon>
        <taxon>lamiids</taxon>
        <taxon>Lamiales</taxon>
        <taxon>Pedaliaceae</taxon>
        <taxon>Sesamum</taxon>
    </lineage>
</organism>
<evidence type="ECO:0000313" key="1">
    <source>
        <dbReference type="EMBL" id="KAK4413179.1"/>
    </source>
</evidence>
<dbReference type="Proteomes" id="UP001293254">
    <property type="component" value="Unassembled WGS sequence"/>
</dbReference>
<accession>A0AAE2C8P4</accession>
<name>A0AAE2C8P4_9LAMI</name>
<proteinExistence type="predicted"/>
<dbReference type="AlphaFoldDB" id="A0AAE2C8P4"/>
<comment type="caution">
    <text evidence="1">The sequence shown here is derived from an EMBL/GenBank/DDBJ whole genome shotgun (WGS) entry which is preliminary data.</text>
</comment>
<evidence type="ECO:0000313" key="2">
    <source>
        <dbReference type="Proteomes" id="UP001293254"/>
    </source>
</evidence>
<protein>
    <submittedName>
        <fullName evidence="1">Uncharacterized protein</fullName>
    </submittedName>
</protein>
<gene>
    <name evidence="1" type="ORF">Salat_2730400</name>
</gene>
<sequence>MDGQRPQRDYHLGWEWLNPHASFDESTPVQSPPQSVPPPPRTPVRFRHATLLVIGRTQVLSFGLTSSSSMLWLGRWVLSPPDRGRSGGHQSYLHRVFRLKEEGKQFKCQRRNRKSRALKWNSSKIHCSILPHALLPKCTCEGRSGLVGPESHGRGGLSEIIYYRIL</sequence>
<reference evidence="1" key="2">
    <citation type="journal article" date="2024" name="Plant">
        <title>Genomic evolution and insights into agronomic trait innovations of Sesamum species.</title>
        <authorList>
            <person name="Miao H."/>
            <person name="Wang L."/>
            <person name="Qu L."/>
            <person name="Liu H."/>
            <person name="Sun Y."/>
            <person name="Le M."/>
            <person name="Wang Q."/>
            <person name="Wei S."/>
            <person name="Zheng Y."/>
            <person name="Lin W."/>
            <person name="Duan Y."/>
            <person name="Cao H."/>
            <person name="Xiong S."/>
            <person name="Wang X."/>
            <person name="Wei L."/>
            <person name="Li C."/>
            <person name="Ma Q."/>
            <person name="Ju M."/>
            <person name="Zhao R."/>
            <person name="Li G."/>
            <person name="Mu C."/>
            <person name="Tian Q."/>
            <person name="Mei H."/>
            <person name="Zhang T."/>
            <person name="Gao T."/>
            <person name="Zhang H."/>
        </authorList>
    </citation>
    <scope>NUCLEOTIDE SEQUENCE</scope>
    <source>
        <strain evidence="1">3651</strain>
    </source>
</reference>
<dbReference type="EMBL" id="JACGWO010000012">
    <property type="protein sequence ID" value="KAK4413179.1"/>
    <property type="molecule type" value="Genomic_DNA"/>
</dbReference>
<reference evidence="1" key="1">
    <citation type="submission" date="2020-06" db="EMBL/GenBank/DDBJ databases">
        <authorList>
            <person name="Li T."/>
            <person name="Hu X."/>
            <person name="Zhang T."/>
            <person name="Song X."/>
            <person name="Zhang H."/>
            <person name="Dai N."/>
            <person name="Sheng W."/>
            <person name="Hou X."/>
            <person name="Wei L."/>
        </authorList>
    </citation>
    <scope>NUCLEOTIDE SEQUENCE</scope>
    <source>
        <strain evidence="1">3651</strain>
        <tissue evidence="1">Leaf</tissue>
    </source>
</reference>
<keyword evidence="2" id="KW-1185">Reference proteome</keyword>